<proteinExistence type="predicted"/>
<dbReference type="InterPro" id="IPR028098">
    <property type="entry name" value="Glyco_trans_4-like_N"/>
</dbReference>
<evidence type="ECO:0000259" key="2">
    <source>
        <dbReference type="Pfam" id="PF13439"/>
    </source>
</evidence>
<dbReference type="EMBL" id="JAIGNO010000006">
    <property type="protein sequence ID" value="MBX7483050.1"/>
    <property type="molecule type" value="Genomic_DNA"/>
</dbReference>
<dbReference type="InterPro" id="IPR001296">
    <property type="entry name" value="Glyco_trans_1"/>
</dbReference>
<evidence type="ECO:0000313" key="3">
    <source>
        <dbReference type="EMBL" id="MBX7483050.1"/>
    </source>
</evidence>
<sequence length="381" mass="42039">MSRARGGAVPHILHLQSTFAPGGKELRTVQLINAFGKKARHTIVSGEPEQLGAADRIAKGLDIRLQPEFPSLKGRPLPGRLQKLARAMKGYDLVCTYNWGAMDAVMAHTLFKDLHALPPLIHHEDGFDESELKKLKTSRTWYRRVALGKASGLVVPSERLEEIALVDWQQPLGRVKRIPNGIDTKAFAMRPKTDALRLIKRPGEFWVGTLAGLRTVKNLPRLVRVFTELAENWQLVILGEGEARNAILAEADRLQINHRVHLPGAVADPARVIGLFDIFALSSDSEQFPLSVAEAMAAGLPIVAPAVGDIANMVAERNEEFIAPPGNEDELRMALVQLAVSKELRKEVGEANRAKAVAQFDEAKMVATYRRLYSSAMKIEL</sequence>
<comment type="caution">
    <text evidence="3">The sequence shown here is derived from an EMBL/GenBank/DDBJ whole genome shotgun (WGS) entry which is preliminary data.</text>
</comment>
<organism evidence="3 4">
    <name type="scientific">Qipengyuania qiaonensis</name>
    <dbReference type="NCBI Taxonomy" id="2867240"/>
    <lineage>
        <taxon>Bacteria</taxon>
        <taxon>Pseudomonadati</taxon>
        <taxon>Pseudomonadota</taxon>
        <taxon>Alphaproteobacteria</taxon>
        <taxon>Sphingomonadales</taxon>
        <taxon>Erythrobacteraceae</taxon>
        <taxon>Qipengyuania</taxon>
    </lineage>
</organism>
<protein>
    <submittedName>
        <fullName evidence="3">Glycosyltransferase family 4 protein</fullName>
    </submittedName>
</protein>
<evidence type="ECO:0000313" key="4">
    <source>
        <dbReference type="Proteomes" id="UP000755104"/>
    </source>
</evidence>
<evidence type="ECO:0000259" key="1">
    <source>
        <dbReference type="Pfam" id="PF00534"/>
    </source>
</evidence>
<gene>
    <name evidence="3" type="ORF">K3174_10960</name>
</gene>
<feature type="domain" description="Glycosyl transferase family 1" evidence="1">
    <location>
        <begin position="204"/>
        <end position="354"/>
    </location>
</feature>
<dbReference type="InterPro" id="IPR050194">
    <property type="entry name" value="Glycosyltransferase_grp1"/>
</dbReference>
<keyword evidence="4" id="KW-1185">Reference proteome</keyword>
<dbReference type="Proteomes" id="UP000755104">
    <property type="component" value="Unassembled WGS sequence"/>
</dbReference>
<accession>A0ABS7J6W0</accession>
<dbReference type="SUPFAM" id="SSF53756">
    <property type="entry name" value="UDP-Glycosyltransferase/glycogen phosphorylase"/>
    <property type="match status" value="1"/>
</dbReference>
<dbReference type="PANTHER" id="PTHR45947">
    <property type="entry name" value="SULFOQUINOVOSYL TRANSFERASE SQD2"/>
    <property type="match status" value="1"/>
</dbReference>
<dbReference type="Pfam" id="PF13439">
    <property type="entry name" value="Glyco_transf_4"/>
    <property type="match status" value="1"/>
</dbReference>
<dbReference type="PANTHER" id="PTHR45947:SF3">
    <property type="entry name" value="SULFOQUINOVOSYL TRANSFERASE SQD2"/>
    <property type="match status" value="1"/>
</dbReference>
<dbReference type="Gene3D" id="3.40.50.2000">
    <property type="entry name" value="Glycogen Phosphorylase B"/>
    <property type="match status" value="2"/>
</dbReference>
<feature type="domain" description="Glycosyltransferase subfamily 4-like N-terminal" evidence="2">
    <location>
        <begin position="22"/>
        <end position="185"/>
    </location>
</feature>
<reference evidence="3 4" key="1">
    <citation type="submission" date="2021-08" db="EMBL/GenBank/DDBJ databases">
        <title>Comparative Genomics Analysis of the Genus Qipengyuania Reveals Extensive Genetic Diversity and Metabolic Versatility, Including the Description of Fifteen Novel Species.</title>
        <authorList>
            <person name="Liu Y."/>
        </authorList>
    </citation>
    <scope>NUCLEOTIDE SEQUENCE [LARGE SCALE GENOMIC DNA]</scope>
    <source>
        <strain evidence="3 4">6D47A</strain>
    </source>
</reference>
<dbReference type="RefSeq" id="WP_221558314.1">
    <property type="nucleotide sequence ID" value="NZ_JAIGNO010000006.1"/>
</dbReference>
<name>A0ABS7J6W0_9SPHN</name>
<dbReference type="Pfam" id="PF00534">
    <property type="entry name" value="Glycos_transf_1"/>
    <property type="match status" value="1"/>
</dbReference>
<dbReference type="CDD" id="cd03801">
    <property type="entry name" value="GT4_PimA-like"/>
    <property type="match status" value="1"/>
</dbReference>